<sequence>MLFNSYEYIFLFLPAVWLLYIFLQSFRLVSAAMVWLVLASLFFYGYWNPAYLPLILFSLVINFVIGKGLEKKRSKPLLVFGIIINLGLLAYYKYAGFFLETIHQLSGLNMPVVNIVLPLAISFYTFQQIAFLVDVYRGDTVPYNLLDYALFVTFFPQLIAGPIVQQKEMIPQFRRAGSRLFGEHLNRGLFLFFIGLFKKAAVADSFAIWANDGFSRPEQLTFVESWITSLAYTFQLYFDFSGYCDMAIGAALLFNIRLPINFDSPYQALTIQDFWKRWHMTLNRFLTNYLYIPLGGSRHGIIRPYTNILIVFLLSGIWHGAGWTFILWGFMHGAASVVYRLWKRYGFRLHRSLAWCITFLFVNAAWVFFRADSISDALFILKRMLSVHHLNLTMITGHLPEIITLLIFLWICLAASNSNRLITEPILPARTIIIAAAASVLSLLFLNRVSEFLYFQF</sequence>
<evidence type="ECO:0000256" key="3">
    <source>
        <dbReference type="ARBA" id="ARBA00022475"/>
    </source>
</evidence>
<comment type="caution">
    <text evidence="11">The sequence shown here is derived from an EMBL/GenBank/DDBJ whole genome shotgun (WGS) entry which is preliminary data.</text>
</comment>
<accession>A0A916QDW8</accession>
<evidence type="ECO:0000256" key="10">
    <source>
        <dbReference type="SAM" id="Phobius"/>
    </source>
</evidence>
<dbReference type="RefSeq" id="WP_200965906.1">
    <property type="nucleotide sequence ID" value="NZ_BMAQ01000006.1"/>
</dbReference>
<proteinExistence type="inferred from homology"/>
<name>A0A916QDW8_9BACL</name>
<keyword evidence="12" id="KW-1185">Reference proteome</keyword>
<dbReference type="InterPro" id="IPR051085">
    <property type="entry name" value="MB_O-acyltransferase"/>
</dbReference>
<evidence type="ECO:0000256" key="6">
    <source>
        <dbReference type="ARBA" id="ARBA00022989"/>
    </source>
</evidence>
<evidence type="ECO:0000313" key="12">
    <source>
        <dbReference type="Proteomes" id="UP000654993"/>
    </source>
</evidence>
<keyword evidence="7 9" id="KW-0472">Membrane</keyword>
<feature type="transmembrane region" description="Helical" evidence="10">
    <location>
        <begin position="77"/>
        <end position="95"/>
    </location>
</feature>
<feature type="transmembrane region" description="Helical" evidence="10">
    <location>
        <begin position="308"/>
        <end position="331"/>
    </location>
</feature>
<dbReference type="InterPro" id="IPR004299">
    <property type="entry name" value="MBOAT_fam"/>
</dbReference>
<evidence type="ECO:0000256" key="2">
    <source>
        <dbReference type="ARBA" id="ARBA00010323"/>
    </source>
</evidence>
<dbReference type="GO" id="GO:0005886">
    <property type="term" value="C:plasma membrane"/>
    <property type="evidence" value="ECO:0007669"/>
    <property type="project" value="UniProtKB-SubCell"/>
</dbReference>
<feature type="transmembrane region" description="Helical" evidence="10">
    <location>
        <begin position="389"/>
        <end position="415"/>
    </location>
</feature>
<dbReference type="AlphaFoldDB" id="A0A916QDW8"/>
<evidence type="ECO:0000256" key="9">
    <source>
        <dbReference type="PIRNR" id="PIRNR016636"/>
    </source>
</evidence>
<organism evidence="11 12">
    <name type="scientific">Insulibacter thermoxylanivorax</name>
    <dbReference type="NCBI Taxonomy" id="2749268"/>
    <lineage>
        <taxon>Bacteria</taxon>
        <taxon>Bacillati</taxon>
        <taxon>Bacillota</taxon>
        <taxon>Bacilli</taxon>
        <taxon>Bacillales</taxon>
        <taxon>Paenibacillaceae</taxon>
        <taxon>Insulibacter</taxon>
    </lineage>
</organism>
<dbReference type="InterPro" id="IPR024194">
    <property type="entry name" value="Ac/AlaTfrase_AlgI/DltB"/>
</dbReference>
<comment type="subcellular location">
    <subcellularLocation>
        <location evidence="1">Cell membrane</location>
        <topology evidence="1">Multi-pass membrane protein</topology>
    </subcellularLocation>
</comment>
<dbReference type="GO" id="GO:0016746">
    <property type="term" value="F:acyltransferase activity"/>
    <property type="evidence" value="ECO:0007669"/>
    <property type="project" value="UniProtKB-KW"/>
</dbReference>
<dbReference type="PIRSF" id="PIRSF016636">
    <property type="entry name" value="AlgI_DltB"/>
    <property type="match status" value="1"/>
</dbReference>
<evidence type="ECO:0000313" key="11">
    <source>
        <dbReference type="EMBL" id="GFR37618.1"/>
    </source>
</evidence>
<evidence type="ECO:0000256" key="8">
    <source>
        <dbReference type="ARBA" id="ARBA00023315"/>
    </source>
</evidence>
<feature type="transmembrane region" description="Helical" evidence="10">
    <location>
        <begin position="352"/>
        <end position="369"/>
    </location>
</feature>
<feature type="transmembrane region" description="Helical" evidence="10">
    <location>
        <begin position="115"/>
        <end position="133"/>
    </location>
</feature>
<dbReference type="GO" id="GO:0042121">
    <property type="term" value="P:alginic acid biosynthetic process"/>
    <property type="evidence" value="ECO:0007669"/>
    <property type="project" value="InterPro"/>
</dbReference>
<gene>
    <name evidence="11" type="primary">patA_1</name>
    <name evidence="11" type="ORF">PRECH8_09140</name>
</gene>
<protein>
    <submittedName>
        <fullName evidence="11">Peptidoglycan O-acetyltransferase</fullName>
    </submittedName>
</protein>
<evidence type="ECO:0000256" key="7">
    <source>
        <dbReference type="ARBA" id="ARBA00023136"/>
    </source>
</evidence>
<keyword evidence="8 9" id="KW-0012">Acyltransferase</keyword>
<feature type="transmembrane region" description="Helical" evidence="10">
    <location>
        <begin position="427"/>
        <end position="446"/>
    </location>
</feature>
<dbReference type="PANTHER" id="PTHR13285">
    <property type="entry name" value="ACYLTRANSFERASE"/>
    <property type="match status" value="1"/>
</dbReference>
<reference evidence="11" key="1">
    <citation type="submission" date="2020-08" db="EMBL/GenBank/DDBJ databases">
        <authorList>
            <person name="Uke A."/>
            <person name="Chhe C."/>
            <person name="Baramee S."/>
            <person name="Kosugi A."/>
        </authorList>
    </citation>
    <scope>NUCLEOTIDE SEQUENCE</scope>
    <source>
        <strain evidence="11">DA-C8</strain>
    </source>
</reference>
<keyword evidence="4 9" id="KW-0808">Transferase</keyword>
<dbReference type="PANTHER" id="PTHR13285:SF23">
    <property type="entry name" value="TEICHOIC ACID D-ALANYLTRANSFERASE"/>
    <property type="match status" value="1"/>
</dbReference>
<keyword evidence="6 10" id="KW-1133">Transmembrane helix</keyword>
<evidence type="ECO:0000256" key="1">
    <source>
        <dbReference type="ARBA" id="ARBA00004651"/>
    </source>
</evidence>
<dbReference type="Pfam" id="PF03062">
    <property type="entry name" value="MBOAT"/>
    <property type="match status" value="1"/>
</dbReference>
<feature type="transmembrane region" description="Helical" evidence="10">
    <location>
        <begin position="145"/>
        <end position="164"/>
    </location>
</feature>
<comment type="similarity">
    <text evidence="2 9">Belongs to the membrane-bound acyltransferase family.</text>
</comment>
<reference evidence="11" key="2">
    <citation type="journal article" date="2021" name="Data Brief">
        <title>Draft genome sequence data of the facultative, thermophilic, xylanolytic bacterium Paenibacillus sp. strain DA-C8.</title>
        <authorList>
            <person name="Chhe C."/>
            <person name="Uke A."/>
            <person name="Baramee S."/>
            <person name="Ungkulpasvich U."/>
            <person name="Tachaapaikoon C."/>
            <person name="Pason P."/>
            <person name="Waeonukul R."/>
            <person name="Ratanakhanokchai K."/>
            <person name="Kosugi A."/>
        </authorList>
    </citation>
    <scope>NUCLEOTIDE SEQUENCE</scope>
    <source>
        <strain evidence="11">DA-C8</strain>
    </source>
</reference>
<feature type="transmembrane region" description="Helical" evidence="10">
    <location>
        <begin position="50"/>
        <end position="65"/>
    </location>
</feature>
<keyword evidence="3 9" id="KW-1003">Cell membrane</keyword>
<dbReference type="Proteomes" id="UP000654993">
    <property type="component" value="Unassembled WGS sequence"/>
</dbReference>
<evidence type="ECO:0000256" key="4">
    <source>
        <dbReference type="ARBA" id="ARBA00022679"/>
    </source>
</evidence>
<evidence type="ECO:0000256" key="5">
    <source>
        <dbReference type="ARBA" id="ARBA00022692"/>
    </source>
</evidence>
<dbReference type="InterPro" id="IPR028362">
    <property type="entry name" value="AlgI"/>
</dbReference>
<keyword evidence="5 10" id="KW-0812">Transmembrane</keyword>
<dbReference type="EMBL" id="BMAQ01000006">
    <property type="protein sequence ID" value="GFR37618.1"/>
    <property type="molecule type" value="Genomic_DNA"/>
</dbReference>
<dbReference type="PIRSF" id="PIRSF500217">
    <property type="entry name" value="AlgI"/>
    <property type="match status" value="1"/>
</dbReference>